<name>A0A1M7H1M7_RUMFL</name>
<keyword evidence="1" id="KW-0472">Membrane</keyword>
<keyword evidence="1" id="KW-1133">Transmembrane helix</keyword>
<dbReference type="GO" id="GO:0006508">
    <property type="term" value="P:proteolysis"/>
    <property type="evidence" value="ECO:0007669"/>
    <property type="project" value="InterPro"/>
</dbReference>
<dbReference type="GO" id="GO:0016020">
    <property type="term" value="C:membrane"/>
    <property type="evidence" value="ECO:0007669"/>
    <property type="project" value="InterPro"/>
</dbReference>
<protein>
    <submittedName>
        <fullName evidence="2">Lipoprotein signal peptidase</fullName>
    </submittedName>
</protein>
<feature type="transmembrane region" description="Helical" evidence="1">
    <location>
        <begin position="156"/>
        <end position="173"/>
    </location>
</feature>
<gene>
    <name evidence="2" type="ORF">SAMN04487860_10273</name>
</gene>
<feature type="transmembrane region" description="Helical" evidence="1">
    <location>
        <begin position="12"/>
        <end position="29"/>
    </location>
</feature>
<proteinExistence type="predicted"/>
<feature type="transmembrane region" description="Helical" evidence="1">
    <location>
        <begin position="35"/>
        <end position="56"/>
    </location>
</feature>
<sequence>MEENKFSLKHYLVFFIMPLFSAVFYLKYMKSAERVIGLLMYVFICVIISALLWKAVSVVSSHFDIRKLNVTVITAAALAAIDHLIKLVLSKTGFETSIIGKYLMIKHSHNLNQNGIFNHLNIETSQLTMIFFKAAILAAVICLYKIFKSETARKAYVFVAASALANFLDTLFYGYTLDYVYFYKVMTYDLKDFYVDAGWSVIFMLIFINEIKKSKEKKKVN</sequence>
<dbReference type="OrthoDB" id="1653128at2"/>
<keyword evidence="1" id="KW-0812">Transmembrane</keyword>
<evidence type="ECO:0000313" key="3">
    <source>
        <dbReference type="Proteomes" id="UP000184394"/>
    </source>
</evidence>
<dbReference type="Proteomes" id="UP000184394">
    <property type="component" value="Unassembled WGS sequence"/>
</dbReference>
<evidence type="ECO:0000256" key="1">
    <source>
        <dbReference type="SAM" id="Phobius"/>
    </source>
</evidence>
<feature type="transmembrane region" description="Helical" evidence="1">
    <location>
        <begin position="193"/>
        <end position="211"/>
    </location>
</feature>
<dbReference type="InterPro" id="IPR001872">
    <property type="entry name" value="Peptidase_A8"/>
</dbReference>
<keyword evidence="2" id="KW-0449">Lipoprotein</keyword>
<feature type="transmembrane region" description="Helical" evidence="1">
    <location>
        <begin position="127"/>
        <end position="144"/>
    </location>
</feature>
<dbReference type="GO" id="GO:0004190">
    <property type="term" value="F:aspartic-type endopeptidase activity"/>
    <property type="evidence" value="ECO:0007669"/>
    <property type="project" value="InterPro"/>
</dbReference>
<dbReference type="Pfam" id="PF01252">
    <property type="entry name" value="Peptidase_A8"/>
    <property type="match status" value="1"/>
</dbReference>
<accession>A0A1M7H1M7</accession>
<organism evidence="2 3">
    <name type="scientific">Ruminococcus flavefaciens</name>
    <dbReference type="NCBI Taxonomy" id="1265"/>
    <lineage>
        <taxon>Bacteria</taxon>
        <taxon>Bacillati</taxon>
        <taxon>Bacillota</taxon>
        <taxon>Clostridia</taxon>
        <taxon>Eubacteriales</taxon>
        <taxon>Oscillospiraceae</taxon>
        <taxon>Ruminococcus</taxon>
    </lineage>
</organism>
<dbReference type="EMBL" id="FRCT01000002">
    <property type="protein sequence ID" value="SHM22495.1"/>
    <property type="molecule type" value="Genomic_DNA"/>
</dbReference>
<evidence type="ECO:0000313" key="2">
    <source>
        <dbReference type="EMBL" id="SHM22495.1"/>
    </source>
</evidence>
<reference evidence="2 3" key="1">
    <citation type="submission" date="2016-11" db="EMBL/GenBank/DDBJ databases">
        <authorList>
            <person name="Jaros S."/>
            <person name="Januszkiewicz K."/>
            <person name="Wedrychowicz H."/>
        </authorList>
    </citation>
    <scope>NUCLEOTIDE SEQUENCE [LARGE SCALE GENOMIC DNA]</scope>
    <source>
        <strain evidence="2 3">Y1</strain>
    </source>
</reference>
<dbReference type="AlphaFoldDB" id="A0A1M7H1M7"/>